<dbReference type="Proteomes" id="UP001266305">
    <property type="component" value="Unassembled WGS sequence"/>
</dbReference>
<protein>
    <submittedName>
        <fullName evidence="2">Uncharacterized protein</fullName>
    </submittedName>
</protein>
<comment type="caution">
    <text evidence="2">The sequence shown here is derived from an EMBL/GenBank/DDBJ whole genome shotgun (WGS) entry which is preliminary data.</text>
</comment>
<evidence type="ECO:0000256" key="1">
    <source>
        <dbReference type="SAM" id="MobiDB-lite"/>
    </source>
</evidence>
<organism evidence="2 3">
    <name type="scientific">Saguinus oedipus</name>
    <name type="common">Cotton-top tamarin</name>
    <name type="synonym">Oedipomidas oedipus</name>
    <dbReference type="NCBI Taxonomy" id="9490"/>
    <lineage>
        <taxon>Eukaryota</taxon>
        <taxon>Metazoa</taxon>
        <taxon>Chordata</taxon>
        <taxon>Craniata</taxon>
        <taxon>Vertebrata</taxon>
        <taxon>Euteleostomi</taxon>
        <taxon>Mammalia</taxon>
        <taxon>Eutheria</taxon>
        <taxon>Euarchontoglires</taxon>
        <taxon>Primates</taxon>
        <taxon>Haplorrhini</taxon>
        <taxon>Platyrrhini</taxon>
        <taxon>Cebidae</taxon>
        <taxon>Callitrichinae</taxon>
        <taxon>Saguinus</taxon>
    </lineage>
</organism>
<reference evidence="2 3" key="1">
    <citation type="submission" date="2023-05" db="EMBL/GenBank/DDBJ databases">
        <title>B98-5 Cell Line De Novo Hybrid Assembly: An Optical Mapping Approach.</title>
        <authorList>
            <person name="Kananen K."/>
            <person name="Auerbach J.A."/>
            <person name="Kautto E."/>
            <person name="Blachly J.S."/>
        </authorList>
    </citation>
    <scope>NUCLEOTIDE SEQUENCE [LARGE SCALE GENOMIC DNA]</scope>
    <source>
        <strain evidence="2">B95-8</strain>
        <tissue evidence="2">Cell line</tissue>
    </source>
</reference>
<proteinExistence type="predicted"/>
<feature type="compositionally biased region" description="Polar residues" evidence="1">
    <location>
        <begin position="116"/>
        <end position="161"/>
    </location>
</feature>
<sequence>MFRGQGPQMLREALQDSQTHSGQGPDLLKGNALHLAPKPASSITAPHLEASSWSGPALLLVFTGSLTCQESQAKTGKIREVSEKFRNQKNNENTAARIFPCSTDVFRHNADQVEANPQETNPQRTNPQEANPQGANPQGANPQGTNPQEANPQGANPQEANPQGMPWPGADGEVHTELLKPVVNSQ</sequence>
<feature type="region of interest" description="Disordered" evidence="1">
    <location>
        <begin position="116"/>
        <end position="186"/>
    </location>
</feature>
<evidence type="ECO:0000313" key="2">
    <source>
        <dbReference type="EMBL" id="KAK2118750.1"/>
    </source>
</evidence>
<feature type="region of interest" description="Disordered" evidence="1">
    <location>
        <begin position="1"/>
        <end position="32"/>
    </location>
</feature>
<keyword evidence="3" id="KW-1185">Reference proteome</keyword>
<name>A0ABQ9WB91_SAGOE</name>
<accession>A0ABQ9WB91</accession>
<dbReference type="EMBL" id="JASSZA010000001">
    <property type="protein sequence ID" value="KAK2118750.1"/>
    <property type="molecule type" value="Genomic_DNA"/>
</dbReference>
<feature type="non-terminal residue" evidence="2">
    <location>
        <position position="186"/>
    </location>
</feature>
<gene>
    <name evidence="2" type="ORF">P7K49_000136</name>
</gene>
<evidence type="ECO:0000313" key="3">
    <source>
        <dbReference type="Proteomes" id="UP001266305"/>
    </source>
</evidence>